<dbReference type="PROSITE" id="PS50283">
    <property type="entry name" value="NA_SOLUT_SYMP_3"/>
    <property type="match status" value="1"/>
</dbReference>
<keyword evidence="9" id="KW-0406">Ion transport</keyword>
<keyword evidence="11" id="KW-0739">Sodium transport</keyword>
<keyword evidence="3" id="KW-0813">Transport</keyword>
<dbReference type="PANTHER" id="PTHR48086">
    <property type="entry name" value="SODIUM/PROLINE SYMPORTER-RELATED"/>
    <property type="match status" value="1"/>
</dbReference>
<dbReference type="GO" id="GO:0005886">
    <property type="term" value="C:plasma membrane"/>
    <property type="evidence" value="ECO:0007669"/>
    <property type="project" value="UniProtKB-SubCell"/>
</dbReference>
<dbReference type="PANTHER" id="PTHR48086:SF3">
    <property type="entry name" value="SODIUM_PROLINE SYMPORTER"/>
    <property type="match status" value="1"/>
</dbReference>
<gene>
    <name evidence="15" type="ORF">HW115_06440</name>
</gene>
<feature type="transmembrane region" description="Helical" evidence="14">
    <location>
        <begin position="7"/>
        <end position="25"/>
    </location>
</feature>
<dbReference type="Pfam" id="PF00474">
    <property type="entry name" value="SSF"/>
    <property type="match status" value="2"/>
</dbReference>
<evidence type="ECO:0000313" key="15">
    <source>
        <dbReference type="EMBL" id="NWK55241.1"/>
    </source>
</evidence>
<evidence type="ECO:0000256" key="9">
    <source>
        <dbReference type="ARBA" id="ARBA00023065"/>
    </source>
</evidence>
<feature type="transmembrane region" description="Helical" evidence="14">
    <location>
        <begin position="375"/>
        <end position="400"/>
    </location>
</feature>
<feature type="transmembrane region" description="Helical" evidence="14">
    <location>
        <begin position="120"/>
        <end position="140"/>
    </location>
</feature>
<keyword evidence="4" id="KW-1003">Cell membrane</keyword>
<evidence type="ECO:0000256" key="4">
    <source>
        <dbReference type="ARBA" id="ARBA00022475"/>
    </source>
</evidence>
<feature type="transmembrane region" description="Helical" evidence="14">
    <location>
        <begin position="479"/>
        <end position="501"/>
    </location>
</feature>
<keyword evidence="8" id="KW-0915">Sodium</keyword>
<feature type="transmembrane region" description="Helical" evidence="14">
    <location>
        <begin position="210"/>
        <end position="233"/>
    </location>
</feature>
<reference evidence="15 16" key="1">
    <citation type="submission" date="2020-07" db="EMBL/GenBank/DDBJ databases">
        <title>Roseicoccus Jingziensis gen. nov., sp. nov., isolated from coastal seawater.</title>
        <authorList>
            <person name="Feng X."/>
        </authorList>
    </citation>
    <scope>NUCLEOTIDE SEQUENCE [LARGE SCALE GENOMIC DNA]</scope>
    <source>
        <strain evidence="15 16">N1E253</strain>
    </source>
</reference>
<keyword evidence="16" id="KW-1185">Reference proteome</keyword>
<dbReference type="Gene3D" id="1.20.1730.10">
    <property type="entry name" value="Sodium/glucose cotransporter"/>
    <property type="match status" value="1"/>
</dbReference>
<evidence type="ECO:0000256" key="3">
    <source>
        <dbReference type="ARBA" id="ARBA00022448"/>
    </source>
</evidence>
<dbReference type="CDD" id="cd10322">
    <property type="entry name" value="SLC5sbd"/>
    <property type="match status" value="1"/>
</dbReference>
<feature type="transmembrane region" description="Helical" evidence="14">
    <location>
        <begin position="79"/>
        <end position="99"/>
    </location>
</feature>
<organism evidence="15 16">
    <name type="scientific">Oceaniferula marina</name>
    <dbReference type="NCBI Taxonomy" id="2748318"/>
    <lineage>
        <taxon>Bacteria</taxon>
        <taxon>Pseudomonadati</taxon>
        <taxon>Verrucomicrobiota</taxon>
        <taxon>Verrucomicrobiia</taxon>
        <taxon>Verrucomicrobiales</taxon>
        <taxon>Verrucomicrobiaceae</taxon>
        <taxon>Oceaniferula</taxon>
    </lineage>
</organism>
<feature type="transmembrane region" description="Helical" evidence="14">
    <location>
        <begin position="618"/>
        <end position="637"/>
    </location>
</feature>
<feature type="transmembrane region" description="Helical" evidence="14">
    <location>
        <begin position="240"/>
        <end position="259"/>
    </location>
</feature>
<feature type="transmembrane region" description="Helical" evidence="14">
    <location>
        <begin position="421"/>
        <end position="445"/>
    </location>
</feature>
<evidence type="ECO:0000256" key="6">
    <source>
        <dbReference type="ARBA" id="ARBA00022847"/>
    </source>
</evidence>
<keyword evidence="5 14" id="KW-0812">Transmembrane</keyword>
<dbReference type="GO" id="GO:0006814">
    <property type="term" value="P:sodium ion transport"/>
    <property type="evidence" value="ECO:0007669"/>
    <property type="project" value="UniProtKB-KW"/>
</dbReference>
<comment type="similarity">
    <text evidence="2 13">Belongs to the sodium:solute symporter (SSF) (TC 2.A.21) family.</text>
</comment>
<evidence type="ECO:0000256" key="13">
    <source>
        <dbReference type="RuleBase" id="RU362091"/>
    </source>
</evidence>
<feature type="transmembrane region" description="Helical" evidence="14">
    <location>
        <begin position="699"/>
        <end position="720"/>
    </location>
</feature>
<proteinExistence type="inferred from homology"/>
<keyword evidence="10 14" id="KW-0472">Membrane</keyword>
<dbReference type="EMBL" id="JACBAZ010000002">
    <property type="protein sequence ID" value="NWK55241.1"/>
    <property type="molecule type" value="Genomic_DNA"/>
</dbReference>
<comment type="catalytic activity">
    <reaction evidence="12">
        <text>L-proline(in) + Na(+)(in) = L-proline(out) + Na(+)(out)</text>
        <dbReference type="Rhea" id="RHEA:28967"/>
        <dbReference type="ChEBI" id="CHEBI:29101"/>
        <dbReference type="ChEBI" id="CHEBI:60039"/>
    </reaction>
</comment>
<accession>A0A851GHA9</accession>
<dbReference type="InterPro" id="IPR050277">
    <property type="entry name" value="Sodium:Solute_Symporter"/>
</dbReference>
<evidence type="ECO:0000256" key="11">
    <source>
        <dbReference type="ARBA" id="ARBA00023201"/>
    </source>
</evidence>
<sequence length="724" mass="79740">MFWGLHVLDIVAIIVYFSVTVWIGYRAAKKVKNQEDYFLGGRNFGKWIQTFAAFGQGTSAESVVTTTAGTGKNGAAGGWLVMAPGVLCLPFLWFTPLILRRMRLLNMADFFVDRYQSKGMAAFYAVTQAIFFMLVAAMGFKAMTATISAIAVKPATELSQVERVEHDRAVKWMELEQSPASALNQAELELLDQLRMEKPQREFSYINSNWLMIGVAIVVLLYAVAGGLEAAFVTDMIQGIFILLLTIILIPFAWTKIVAQTGVSPFTAMHTHLPNSMLELFGSPRLADLTWYYLLVFSIVAGLNIIAPANQMTACGSAKDDTTARVGFFTGIVIKRFCNVIWIFIGMLTVILYGTTVQDPDFIWGHTTRDLLGGLGIGLVGLMIACLMAALMSTADALMLTTSSLLTNNVYRLFVPNKEDAHYLFVGRILCALYIVGGVAIAMVSGGIMEMFLYMAVFNAVVAAAIWMGLLWRRANAPAAWGSMVVTFMMILALPAGLGMLPGVRSCEAFHLQTDAAEITSQYTASEGDVKRRQAQIEEWHKQDGLGKASGVCLEPLKNGESFEDVHVIPASPIFWGELVKGEDGEVLGDGFFNIELLAIHSLGFDLSKNTSSQNKTLAMSLKFFVPFGVLILIGLLTKPQDSRVLDLFYAKLRTPVSSDHEEDARRMALTTENPARFDHDRLFPSGNWEMRRWNKEDWIGIAYSVLAIVGVIGLLWGMLSIGQ</sequence>
<comment type="subcellular location">
    <subcellularLocation>
        <location evidence="1">Cell membrane</location>
        <topology evidence="1">Multi-pass membrane protein</topology>
    </subcellularLocation>
</comment>
<feature type="transmembrane region" description="Helical" evidence="14">
    <location>
        <begin position="290"/>
        <end position="309"/>
    </location>
</feature>
<dbReference type="RefSeq" id="WP_178931768.1">
    <property type="nucleotide sequence ID" value="NZ_JACBAZ010000002.1"/>
</dbReference>
<evidence type="ECO:0000256" key="8">
    <source>
        <dbReference type="ARBA" id="ARBA00023053"/>
    </source>
</evidence>
<evidence type="ECO:0000256" key="10">
    <source>
        <dbReference type="ARBA" id="ARBA00023136"/>
    </source>
</evidence>
<evidence type="ECO:0000256" key="5">
    <source>
        <dbReference type="ARBA" id="ARBA00022692"/>
    </source>
</evidence>
<dbReference type="Proteomes" id="UP000557872">
    <property type="component" value="Unassembled WGS sequence"/>
</dbReference>
<evidence type="ECO:0000256" key="2">
    <source>
        <dbReference type="ARBA" id="ARBA00006434"/>
    </source>
</evidence>
<dbReference type="InterPro" id="IPR001734">
    <property type="entry name" value="Na/solute_symporter"/>
</dbReference>
<evidence type="ECO:0000256" key="1">
    <source>
        <dbReference type="ARBA" id="ARBA00004651"/>
    </source>
</evidence>
<feature type="transmembrane region" description="Helical" evidence="14">
    <location>
        <begin position="337"/>
        <end position="355"/>
    </location>
</feature>
<dbReference type="GO" id="GO:0015293">
    <property type="term" value="F:symporter activity"/>
    <property type="evidence" value="ECO:0007669"/>
    <property type="project" value="UniProtKB-KW"/>
</dbReference>
<protein>
    <submittedName>
        <fullName evidence="15">Sodium:solute symporter family protein</fullName>
    </submittedName>
</protein>
<dbReference type="AlphaFoldDB" id="A0A851GHA9"/>
<keyword evidence="6" id="KW-0769">Symport</keyword>
<evidence type="ECO:0000256" key="14">
    <source>
        <dbReference type="SAM" id="Phobius"/>
    </source>
</evidence>
<evidence type="ECO:0000256" key="7">
    <source>
        <dbReference type="ARBA" id="ARBA00022989"/>
    </source>
</evidence>
<dbReference type="InterPro" id="IPR038377">
    <property type="entry name" value="Na/Glc_symporter_sf"/>
</dbReference>
<evidence type="ECO:0000256" key="12">
    <source>
        <dbReference type="ARBA" id="ARBA00033708"/>
    </source>
</evidence>
<name>A0A851GHA9_9BACT</name>
<feature type="transmembrane region" description="Helical" evidence="14">
    <location>
        <begin position="451"/>
        <end position="472"/>
    </location>
</feature>
<comment type="caution">
    <text evidence="15">The sequence shown here is derived from an EMBL/GenBank/DDBJ whole genome shotgun (WGS) entry which is preliminary data.</text>
</comment>
<keyword evidence="7 14" id="KW-1133">Transmembrane helix</keyword>
<evidence type="ECO:0000313" key="16">
    <source>
        <dbReference type="Proteomes" id="UP000557872"/>
    </source>
</evidence>